<dbReference type="Pfam" id="PF05920">
    <property type="entry name" value="Homeobox_KN"/>
    <property type="match status" value="1"/>
</dbReference>
<feature type="DNA-binding region" description="Homeobox" evidence="6">
    <location>
        <begin position="50"/>
        <end position="87"/>
    </location>
</feature>
<dbReference type="PANTHER" id="PTHR11211:SF40">
    <property type="entry name" value="MIRROR, ISOFORM C"/>
    <property type="match status" value="1"/>
</dbReference>
<dbReference type="PANTHER" id="PTHR11211">
    <property type="entry name" value="IROQUOIS-CLASS HOMEODOMAIN PROTEIN IRX"/>
    <property type="match status" value="1"/>
</dbReference>
<evidence type="ECO:0000256" key="2">
    <source>
        <dbReference type="ARBA" id="ARBA00008446"/>
    </source>
</evidence>
<gene>
    <name evidence="9" type="ORF">GBAR_LOCUS7911</name>
</gene>
<dbReference type="SUPFAM" id="SSF46689">
    <property type="entry name" value="Homeodomain-like"/>
    <property type="match status" value="1"/>
</dbReference>
<keyword evidence="4 6" id="KW-0371">Homeobox</keyword>
<comment type="subcellular location">
    <subcellularLocation>
        <location evidence="1 6">Nucleus</location>
    </subcellularLocation>
</comment>
<feature type="region of interest" description="Disordered" evidence="7">
    <location>
        <begin position="1"/>
        <end position="27"/>
    </location>
</feature>
<organism evidence="9 10">
    <name type="scientific">Geodia barretti</name>
    <name type="common">Barrett's horny sponge</name>
    <dbReference type="NCBI Taxonomy" id="519541"/>
    <lineage>
        <taxon>Eukaryota</taxon>
        <taxon>Metazoa</taxon>
        <taxon>Porifera</taxon>
        <taxon>Demospongiae</taxon>
        <taxon>Heteroscleromorpha</taxon>
        <taxon>Tetractinellida</taxon>
        <taxon>Astrophorina</taxon>
        <taxon>Geodiidae</taxon>
        <taxon>Geodia</taxon>
    </lineage>
</organism>
<comment type="similarity">
    <text evidence="2">Belongs to the TALE/IRO homeobox family.</text>
</comment>
<evidence type="ECO:0000256" key="5">
    <source>
        <dbReference type="ARBA" id="ARBA00023242"/>
    </source>
</evidence>
<keyword evidence="10" id="KW-1185">Reference proteome</keyword>
<evidence type="ECO:0000256" key="6">
    <source>
        <dbReference type="PROSITE-ProRule" id="PRU00108"/>
    </source>
</evidence>
<name>A0AA35WCK8_GEOBA</name>
<sequence length="296" mass="32209">MSESRLDKSPTASSLHKSLDSTTQSSLNYPVRRMRNTAVLVKWIEEHQNNPYPTKAEKQYLAYYSGMNLTQLSTWFANARRRIKKIGMKTWLEGRSTFTVDFFPTPRHPDTYGVAAAANAYSHYPTYNTGTAALSGLSNSYAGQHMNSSVLQNHAAAAQRTAIYSDAVAVQSPVAASSLSTNGLYTPTQRQSLSQSSMMIGMPAFHNWSATSLLPSASSVSIPTLPSSRHATSNTAPLHSPLTAQVYSIDSSHMRPHSGGSLDVGDSTYTLQQHSPDHLLPECAATEPVLQDGQKN</sequence>
<comment type="caution">
    <text evidence="9">The sequence shown here is derived from an EMBL/GenBank/DDBJ whole genome shotgun (WGS) entry which is preliminary data.</text>
</comment>
<dbReference type="GO" id="GO:0048468">
    <property type="term" value="P:cell development"/>
    <property type="evidence" value="ECO:0007669"/>
    <property type="project" value="TreeGrafter"/>
</dbReference>
<evidence type="ECO:0000256" key="7">
    <source>
        <dbReference type="SAM" id="MobiDB-lite"/>
    </source>
</evidence>
<evidence type="ECO:0000313" key="9">
    <source>
        <dbReference type="EMBL" id="CAI8012311.1"/>
    </source>
</evidence>
<dbReference type="GO" id="GO:0000978">
    <property type="term" value="F:RNA polymerase II cis-regulatory region sequence-specific DNA binding"/>
    <property type="evidence" value="ECO:0007669"/>
    <property type="project" value="TreeGrafter"/>
</dbReference>
<protein>
    <submittedName>
        <fullName evidence="9">Iroquois-class homeodomain protein irx-2</fullName>
    </submittedName>
</protein>
<dbReference type="Gene3D" id="1.10.10.60">
    <property type="entry name" value="Homeodomain-like"/>
    <property type="match status" value="1"/>
</dbReference>
<dbReference type="GO" id="GO:0005634">
    <property type="term" value="C:nucleus"/>
    <property type="evidence" value="ECO:0007669"/>
    <property type="project" value="UniProtKB-SubCell"/>
</dbReference>
<feature type="domain" description="Homeobox" evidence="8">
    <location>
        <begin position="48"/>
        <end position="86"/>
    </location>
</feature>
<dbReference type="CDD" id="cd00086">
    <property type="entry name" value="homeodomain"/>
    <property type="match status" value="1"/>
</dbReference>
<dbReference type="InterPro" id="IPR009057">
    <property type="entry name" value="Homeodomain-like_sf"/>
</dbReference>
<feature type="region of interest" description="Disordered" evidence="7">
    <location>
        <begin position="251"/>
        <end position="273"/>
    </location>
</feature>
<reference evidence="9" key="1">
    <citation type="submission" date="2023-03" db="EMBL/GenBank/DDBJ databases">
        <authorList>
            <person name="Steffen K."/>
            <person name="Cardenas P."/>
        </authorList>
    </citation>
    <scope>NUCLEOTIDE SEQUENCE</scope>
</reference>
<dbReference type="EMBL" id="CASHTH010001175">
    <property type="protein sequence ID" value="CAI8012311.1"/>
    <property type="molecule type" value="Genomic_DNA"/>
</dbReference>
<dbReference type="AlphaFoldDB" id="A0AA35WCK8"/>
<evidence type="ECO:0000256" key="3">
    <source>
        <dbReference type="ARBA" id="ARBA00023125"/>
    </source>
</evidence>
<dbReference type="InterPro" id="IPR008422">
    <property type="entry name" value="KN_HD"/>
</dbReference>
<dbReference type="PROSITE" id="PS50071">
    <property type="entry name" value="HOMEOBOX_2"/>
    <property type="match status" value="1"/>
</dbReference>
<dbReference type="GO" id="GO:0000981">
    <property type="term" value="F:DNA-binding transcription factor activity, RNA polymerase II-specific"/>
    <property type="evidence" value="ECO:0007669"/>
    <property type="project" value="InterPro"/>
</dbReference>
<evidence type="ECO:0000259" key="8">
    <source>
        <dbReference type="PROSITE" id="PS50071"/>
    </source>
</evidence>
<dbReference type="InterPro" id="IPR017970">
    <property type="entry name" value="Homeobox_CS"/>
</dbReference>
<feature type="compositionally biased region" description="Polar residues" evidence="7">
    <location>
        <begin position="10"/>
        <end position="27"/>
    </location>
</feature>
<feature type="region of interest" description="Disordered" evidence="7">
    <location>
        <begin position="219"/>
        <end position="239"/>
    </location>
</feature>
<dbReference type="InterPro" id="IPR001356">
    <property type="entry name" value="HD"/>
</dbReference>
<evidence type="ECO:0000256" key="4">
    <source>
        <dbReference type="ARBA" id="ARBA00023155"/>
    </source>
</evidence>
<keyword evidence="5 6" id="KW-0539">Nucleus</keyword>
<accession>A0AA35WCK8</accession>
<dbReference type="SMART" id="SM00389">
    <property type="entry name" value="HOX"/>
    <property type="match status" value="1"/>
</dbReference>
<dbReference type="PROSITE" id="PS00027">
    <property type="entry name" value="HOMEOBOX_1"/>
    <property type="match status" value="1"/>
</dbReference>
<dbReference type="Proteomes" id="UP001174909">
    <property type="component" value="Unassembled WGS sequence"/>
</dbReference>
<evidence type="ECO:0000256" key="1">
    <source>
        <dbReference type="ARBA" id="ARBA00004123"/>
    </source>
</evidence>
<evidence type="ECO:0000313" key="10">
    <source>
        <dbReference type="Proteomes" id="UP001174909"/>
    </source>
</evidence>
<keyword evidence="3 6" id="KW-0238">DNA-binding</keyword>
<proteinExistence type="inferred from homology"/>